<accession>A0A371GUP4</accession>
<gene>
    <name evidence="1" type="ORF">CR513_23362</name>
</gene>
<reference evidence="1" key="1">
    <citation type="submission" date="2018-05" db="EMBL/GenBank/DDBJ databases">
        <title>Draft genome of Mucuna pruriens seed.</title>
        <authorList>
            <person name="Nnadi N.E."/>
            <person name="Vos R."/>
            <person name="Hasami M.H."/>
            <person name="Devisetty U.K."/>
            <person name="Aguiy J.C."/>
        </authorList>
    </citation>
    <scope>NUCLEOTIDE SEQUENCE [LARGE SCALE GENOMIC DNA]</scope>
    <source>
        <strain evidence="1">JCA_2017</strain>
    </source>
</reference>
<evidence type="ECO:0000313" key="1">
    <source>
        <dbReference type="EMBL" id="RDX94272.1"/>
    </source>
</evidence>
<keyword evidence="2" id="KW-1185">Reference proteome</keyword>
<protein>
    <recommendedName>
        <fullName evidence="3">Copia protein</fullName>
    </recommendedName>
</protein>
<comment type="caution">
    <text evidence="1">The sequence shown here is derived from an EMBL/GenBank/DDBJ whole genome shotgun (WGS) entry which is preliminary data.</text>
</comment>
<organism evidence="1 2">
    <name type="scientific">Mucuna pruriens</name>
    <name type="common">Velvet bean</name>
    <name type="synonym">Dolichos pruriens</name>
    <dbReference type="NCBI Taxonomy" id="157652"/>
    <lineage>
        <taxon>Eukaryota</taxon>
        <taxon>Viridiplantae</taxon>
        <taxon>Streptophyta</taxon>
        <taxon>Embryophyta</taxon>
        <taxon>Tracheophyta</taxon>
        <taxon>Spermatophyta</taxon>
        <taxon>Magnoliopsida</taxon>
        <taxon>eudicotyledons</taxon>
        <taxon>Gunneridae</taxon>
        <taxon>Pentapetalae</taxon>
        <taxon>rosids</taxon>
        <taxon>fabids</taxon>
        <taxon>Fabales</taxon>
        <taxon>Fabaceae</taxon>
        <taxon>Papilionoideae</taxon>
        <taxon>50 kb inversion clade</taxon>
        <taxon>NPAAA clade</taxon>
        <taxon>indigoferoid/millettioid clade</taxon>
        <taxon>Phaseoleae</taxon>
        <taxon>Mucuna</taxon>
    </lineage>
</organism>
<name>A0A371GUP4_MUCPR</name>
<feature type="non-terminal residue" evidence="1">
    <location>
        <position position="1"/>
    </location>
</feature>
<dbReference type="AlphaFoldDB" id="A0A371GUP4"/>
<sequence>MDKAHKDWHFIKEKLDSGLIIIIHVPMGLQQRLNPTISFTHAKLTTKLTLVVPYWKQAMFSMGLNMNPRPVTLFYPGYLN</sequence>
<dbReference type="EMBL" id="QJKJ01004409">
    <property type="protein sequence ID" value="RDX94272.1"/>
    <property type="molecule type" value="Genomic_DNA"/>
</dbReference>
<evidence type="ECO:0008006" key="3">
    <source>
        <dbReference type="Google" id="ProtNLM"/>
    </source>
</evidence>
<evidence type="ECO:0000313" key="2">
    <source>
        <dbReference type="Proteomes" id="UP000257109"/>
    </source>
</evidence>
<dbReference type="Proteomes" id="UP000257109">
    <property type="component" value="Unassembled WGS sequence"/>
</dbReference>
<proteinExistence type="predicted"/>